<reference evidence="3 4" key="1">
    <citation type="submission" date="2017-03" db="EMBL/GenBank/DDBJ databases">
        <title>Foreign affairs: Plasmid Transfer between Roseobacters and Rhizobia.</title>
        <authorList>
            <person name="Bartling P."/>
            <person name="Bunk B."/>
            <person name="Overmann J."/>
            <person name="Brinkmann H."/>
            <person name="Petersen J."/>
        </authorList>
    </citation>
    <scope>NUCLEOTIDE SEQUENCE [LARGE SCALE GENOMIC DNA]</scope>
    <source>
        <strain evidence="3 4">MACL11</strain>
    </source>
</reference>
<gene>
    <name evidence="3" type="ORF">Mame_00717</name>
</gene>
<dbReference type="EMBL" id="CP020330">
    <property type="protein sequence ID" value="AQZ50093.1"/>
    <property type="molecule type" value="Genomic_DNA"/>
</dbReference>
<dbReference type="Proteomes" id="UP000191135">
    <property type="component" value="Chromosome"/>
</dbReference>
<dbReference type="PROSITE" id="PS51257">
    <property type="entry name" value="PROKAR_LIPOPROTEIN"/>
    <property type="match status" value="1"/>
</dbReference>
<feature type="domain" description="Transferrin-binding protein B C-lobe/N-lobe beta-barrel" evidence="2">
    <location>
        <begin position="166"/>
        <end position="272"/>
    </location>
</feature>
<dbReference type="STRING" id="1122214.Mame_00717"/>
<evidence type="ECO:0000259" key="2">
    <source>
        <dbReference type="Pfam" id="PF01298"/>
    </source>
</evidence>
<dbReference type="AlphaFoldDB" id="A0A1U9YXC3"/>
<feature type="region of interest" description="Disordered" evidence="1">
    <location>
        <begin position="30"/>
        <end position="64"/>
    </location>
</feature>
<dbReference type="InterPro" id="IPR011250">
    <property type="entry name" value="OMP/PagP_B-barrel"/>
</dbReference>
<dbReference type="OrthoDB" id="5689800at2"/>
<dbReference type="Pfam" id="PF01298">
    <property type="entry name" value="TbpB_B_D"/>
    <property type="match status" value="1"/>
</dbReference>
<accession>A0A1U9YXC3</accession>
<sequence length="277" mass="28460">MKYTFVKLTGTVGLAAIAGCSGGGGGGPVIAQDPGISIQTPPPSVDPGYYQDGEPRKDTGEPSNATGFAAVSAYPKDWESGSSRALIQTKDDGYVSIKIAAGPLAGQEFILPPLSPDGTSDAASEYMRVLSEDGQPLVAVIDAERGNYPDSFLYAYRFTEGLTENMPVSGKAKYQGTAFGYSAVSFGTVSSQEGTFSAEVDFASSSLQGNISTGGRNAQFDGAITGSTFSSDSLPAGSKVEGAFYGDNASSMGGTYLFNGDNEMIGGFTASRGPIQP</sequence>
<dbReference type="InterPro" id="IPR001677">
    <property type="entry name" value="TbpB_B_D"/>
</dbReference>
<name>A0A1U9YXC3_9HYPH</name>
<evidence type="ECO:0000313" key="4">
    <source>
        <dbReference type="Proteomes" id="UP000191135"/>
    </source>
</evidence>
<dbReference type="SUPFAM" id="SSF56925">
    <property type="entry name" value="OMPA-like"/>
    <property type="match status" value="1"/>
</dbReference>
<evidence type="ECO:0000313" key="3">
    <source>
        <dbReference type="EMBL" id="AQZ50093.1"/>
    </source>
</evidence>
<dbReference type="Gene3D" id="2.40.160.90">
    <property type="match status" value="1"/>
</dbReference>
<keyword evidence="4" id="KW-1185">Reference proteome</keyword>
<dbReference type="KEGG" id="mmed:Mame_00717"/>
<dbReference type="RefSeq" id="WP_155122019.1">
    <property type="nucleotide sequence ID" value="NZ_AQWH01000046.1"/>
</dbReference>
<organism evidence="3 4">
    <name type="scientific">Martelella mediterranea DSM 17316</name>
    <dbReference type="NCBI Taxonomy" id="1122214"/>
    <lineage>
        <taxon>Bacteria</taxon>
        <taxon>Pseudomonadati</taxon>
        <taxon>Pseudomonadota</taxon>
        <taxon>Alphaproteobacteria</taxon>
        <taxon>Hyphomicrobiales</taxon>
        <taxon>Aurantimonadaceae</taxon>
        <taxon>Martelella</taxon>
    </lineage>
</organism>
<protein>
    <submittedName>
        <fullName evidence="3">Transferrin binding protein-like solute binding protein</fullName>
    </submittedName>
</protein>
<proteinExistence type="predicted"/>
<evidence type="ECO:0000256" key="1">
    <source>
        <dbReference type="SAM" id="MobiDB-lite"/>
    </source>
</evidence>